<protein>
    <recommendedName>
        <fullName evidence="6">P/Homo B domain-containing protein</fullName>
    </recommendedName>
</protein>
<dbReference type="Gene3D" id="2.60.120.260">
    <property type="entry name" value="Galactose-binding domain-like"/>
    <property type="match status" value="2"/>
</dbReference>
<keyword evidence="4" id="KW-0720">Serine protease</keyword>
<evidence type="ECO:0000256" key="4">
    <source>
        <dbReference type="ARBA" id="ARBA00022825"/>
    </source>
</evidence>
<dbReference type="Pfam" id="PF01483">
    <property type="entry name" value="P_proprotein"/>
    <property type="match status" value="2"/>
</dbReference>
<comment type="similarity">
    <text evidence="1">Belongs to the peptidase S8 family. Furin subfamily.</text>
</comment>
<evidence type="ECO:0000256" key="1">
    <source>
        <dbReference type="ARBA" id="ARBA00005325"/>
    </source>
</evidence>
<evidence type="ECO:0000313" key="7">
    <source>
        <dbReference type="EMBL" id="KAJ8884509.1"/>
    </source>
</evidence>
<evidence type="ECO:0000256" key="3">
    <source>
        <dbReference type="ARBA" id="ARBA00022801"/>
    </source>
</evidence>
<comment type="caution">
    <text evidence="7">The sequence shown here is derived from an EMBL/GenBank/DDBJ whole genome shotgun (WGS) entry which is preliminary data.</text>
</comment>
<dbReference type="PROSITE" id="PS51829">
    <property type="entry name" value="P_HOMO_B"/>
    <property type="match status" value="1"/>
</dbReference>
<sequence length="559" mass="61722">MALVSRSRIHVLLPDGVLPDCKHSDFEREAGLHESSTSKGIGHGLYEGTIPAFVRAYLGKLPLNQNQDCGTREPNPVPLGGLENGKDFRRNYVRYHFIPAPSACWHRTNATLQHGELLTARFPTSGCEGSAQELTSLEHVQVTVEIHYPVRGVLQIHLTSPAGECATPCPVPPHPLEGAGPTSLQPGDNIHWKSVDKLLPTGESSKITGNSRLNLATELNWEQETYCSLSPLPTSDTQSTLKPTVRRDNISSKPKSYTNDYETCRLTRSVTSSAARGAVTLRTTPSAHDAAEHYTVLCTVPAAVICALVMCAHHEQGACGGTEWSLVTSDGVLRCAEYQYTSWSPPPDKPEHFSITNTIVLLHNGGNDCMAQLYGEVKGNVRASVRWVPAWQQPHHQTFTSVTQRLRETGTFKARDFEKYATSVHHAFCLIYTTCRRKLAGEMCLPTKNIARGELFSTVSIADYLVRWSANAIATPMSTCSMPCTHRSNIDTLMLATNLRGPIRSNIIIFSTGTKIQLLSPRKLDKSDYGFQQWTFMSVLTWGEDPRGVWQLQIVDEVS</sequence>
<organism evidence="7 8">
    <name type="scientific">Dryococelus australis</name>
    <dbReference type="NCBI Taxonomy" id="614101"/>
    <lineage>
        <taxon>Eukaryota</taxon>
        <taxon>Metazoa</taxon>
        <taxon>Ecdysozoa</taxon>
        <taxon>Arthropoda</taxon>
        <taxon>Hexapoda</taxon>
        <taxon>Insecta</taxon>
        <taxon>Pterygota</taxon>
        <taxon>Neoptera</taxon>
        <taxon>Polyneoptera</taxon>
        <taxon>Phasmatodea</taxon>
        <taxon>Verophasmatodea</taxon>
        <taxon>Anareolatae</taxon>
        <taxon>Phasmatidae</taxon>
        <taxon>Eurycanthinae</taxon>
        <taxon>Dryococelus</taxon>
    </lineage>
</organism>
<reference evidence="7 8" key="1">
    <citation type="submission" date="2023-02" db="EMBL/GenBank/DDBJ databases">
        <title>LHISI_Scaffold_Assembly.</title>
        <authorList>
            <person name="Stuart O.P."/>
            <person name="Cleave R."/>
            <person name="Magrath M.J.L."/>
            <person name="Mikheyev A.S."/>
        </authorList>
    </citation>
    <scope>NUCLEOTIDE SEQUENCE [LARGE SCALE GENOMIC DNA]</scope>
    <source>
        <strain evidence="7">Daus_M_001</strain>
        <tissue evidence="7">Leg muscle</tissue>
    </source>
</reference>
<keyword evidence="8" id="KW-1185">Reference proteome</keyword>
<dbReference type="Proteomes" id="UP001159363">
    <property type="component" value="Chromosome 4"/>
</dbReference>
<evidence type="ECO:0000256" key="2">
    <source>
        <dbReference type="ARBA" id="ARBA00022670"/>
    </source>
</evidence>
<name>A0ABQ9HJI4_9NEOP</name>
<evidence type="ECO:0000313" key="8">
    <source>
        <dbReference type="Proteomes" id="UP001159363"/>
    </source>
</evidence>
<proteinExistence type="inferred from homology"/>
<accession>A0ABQ9HJI4</accession>
<feature type="compositionally biased region" description="Polar residues" evidence="5">
    <location>
        <begin position="232"/>
        <end position="242"/>
    </location>
</feature>
<feature type="region of interest" description="Disordered" evidence="5">
    <location>
        <begin position="232"/>
        <end position="254"/>
    </location>
</feature>
<keyword evidence="3" id="KW-0378">Hydrolase</keyword>
<dbReference type="InterPro" id="IPR002884">
    <property type="entry name" value="P_dom"/>
</dbReference>
<keyword evidence="2" id="KW-0645">Protease</keyword>
<dbReference type="SUPFAM" id="SSF49785">
    <property type="entry name" value="Galactose-binding domain-like"/>
    <property type="match status" value="2"/>
</dbReference>
<gene>
    <name evidence="7" type="ORF">PR048_016366</name>
</gene>
<dbReference type="EMBL" id="JARBHB010000005">
    <property type="protein sequence ID" value="KAJ8884509.1"/>
    <property type="molecule type" value="Genomic_DNA"/>
</dbReference>
<evidence type="ECO:0000259" key="6">
    <source>
        <dbReference type="PROSITE" id="PS51829"/>
    </source>
</evidence>
<dbReference type="PANTHER" id="PTHR42884">
    <property type="entry name" value="PROPROTEIN CONVERTASE SUBTILISIN/KEXIN-RELATED"/>
    <property type="match status" value="1"/>
</dbReference>
<dbReference type="PANTHER" id="PTHR42884:SF14">
    <property type="entry name" value="NEUROENDOCRINE CONVERTASE 1"/>
    <property type="match status" value="1"/>
</dbReference>
<dbReference type="InterPro" id="IPR008979">
    <property type="entry name" value="Galactose-bd-like_sf"/>
</dbReference>
<evidence type="ECO:0000256" key="5">
    <source>
        <dbReference type="SAM" id="MobiDB-lite"/>
    </source>
</evidence>
<feature type="domain" description="P/Homo B" evidence="6">
    <location>
        <begin position="433"/>
        <end position="559"/>
    </location>
</feature>